<feature type="compositionally biased region" description="Acidic residues" evidence="1">
    <location>
        <begin position="351"/>
        <end position="373"/>
    </location>
</feature>
<accession>A0A2A9NX89</accession>
<dbReference type="EMBL" id="KZ301976">
    <property type="protein sequence ID" value="PFH52997.1"/>
    <property type="molecule type" value="Genomic_DNA"/>
</dbReference>
<dbReference type="Gene3D" id="1.25.40.10">
    <property type="entry name" value="Tetratricopeptide repeat domain"/>
    <property type="match status" value="2"/>
</dbReference>
<name>A0A2A9NX89_9AGAR</name>
<sequence length="373" mass="41893">MGRIRRSKKKDNSKPVNSQPQTYSVQALVEKAQALIVQYDYELALKFARRILETEPNHVEATEMLGICLLETGGDLETAKQAFTSLLTTATPPPPSAHLYLAQLIDDDPRLALQHYSAAVDILTAQLKGKDRETPDSAHSDEVEIKSNIVRALIGQVEIWMDPGYDLCFEPEAEKTCEDLLSFALQVDPGNSEALQSLASVRMSQQRPEDAKQCLEQAWSSWKDLELDDPKVPTIPDRLSIVKLFLELSLYTPALLVLQGIMAADDQEVEAWYLEGWCFFLMSEQAQENGGTLDELTFQELAKDARDCLETCRILHAQHDHPDKPLLGHVKELITKLEAQGIKPSSIRDELGEDEEWDDVEESEDDDGDVEMD</sequence>
<feature type="region of interest" description="Disordered" evidence="1">
    <location>
        <begin position="1"/>
        <end position="20"/>
    </location>
</feature>
<feature type="compositionally biased region" description="Basic residues" evidence="1">
    <location>
        <begin position="1"/>
        <end position="11"/>
    </location>
</feature>
<proteinExistence type="predicted"/>
<evidence type="ECO:0000313" key="2">
    <source>
        <dbReference type="EMBL" id="PFH52997.1"/>
    </source>
</evidence>
<keyword evidence="3" id="KW-1185">Reference proteome</keyword>
<dbReference type="STRING" id="703135.A0A2A9NX89"/>
<reference evidence="2 3" key="1">
    <citation type="submission" date="2014-02" db="EMBL/GenBank/DDBJ databases">
        <title>Transposable element dynamics among asymbiotic and ectomycorrhizal Amanita fungi.</title>
        <authorList>
            <consortium name="DOE Joint Genome Institute"/>
            <person name="Hess J."/>
            <person name="Skrede I."/>
            <person name="Wolfe B."/>
            <person name="LaButti K."/>
            <person name="Ohm R.A."/>
            <person name="Grigoriev I.V."/>
            <person name="Pringle A."/>
        </authorList>
    </citation>
    <scope>NUCLEOTIDE SEQUENCE [LARGE SCALE GENOMIC DNA]</scope>
    <source>
        <strain evidence="2 3">SKay4041</strain>
    </source>
</reference>
<dbReference type="InterPro" id="IPR019734">
    <property type="entry name" value="TPR_rpt"/>
</dbReference>
<dbReference type="AlphaFoldDB" id="A0A2A9NX89"/>
<feature type="region of interest" description="Disordered" evidence="1">
    <location>
        <begin position="344"/>
        <end position="373"/>
    </location>
</feature>
<gene>
    <name evidence="2" type="ORF">AMATHDRAFT_79399</name>
</gene>
<evidence type="ECO:0000256" key="1">
    <source>
        <dbReference type="SAM" id="MobiDB-lite"/>
    </source>
</evidence>
<organism evidence="2 3">
    <name type="scientific">Amanita thiersii Skay4041</name>
    <dbReference type="NCBI Taxonomy" id="703135"/>
    <lineage>
        <taxon>Eukaryota</taxon>
        <taxon>Fungi</taxon>
        <taxon>Dikarya</taxon>
        <taxon>Basidiomycota</taxon>
        <taxon>Agaricomycotina</taxon>
        <taxon>Agaricomycetes</taxon>
        <taxon>Agaricomycetidae</taxon>
        <taxon>Agaricales</taxon>
        <taxon>Pluteineae</taxon>
        <taxon>Amanitaceae</taxon>
        <taxon>Amanita</taxon>
    </lineage>
</organism>
<evidence type="ECO:0000313" key="3">
    <source>
        <dbReference type="Proteomes" id="UP000242287"/>
    </source>
</evidence>
<dbReference type="InterPro" id="IPR011990">
    <property type="entry name" value="TPR-like_helical_dom_sf"/>
</dbReference>
<dbReference type="SUPFAM" id="SSF48452">
    <property type="entry name" value="TPR-like"/>
    <property type="match status" value="1"/>
</dbReference>
<protein>
    <submittedName>
        <fullName evidence="2">Uncharacterized protein</fullName>
    </submittedName>
</protein>
<dbReference type="SMART" id="SM00028">
    <property type="entry name" value="TPR"/>
    <property type="match status" value="2"/>
</dbReference>
<dbReference type="OrthoDB" id="1914839at2759"/>
<dbReference type="Proteomes" id="UP000242287">
    <property type="component" value="Unassembled WGS sequence"/>
</dbReference>
<dbReference type="CDD" id="cd24142">
    <property type="entry name" value="ACL4-like"/>
    <property type="match status" value="1"/>
</dbReference>